<dbReference type="Gene3D" id="3.30.410.10">
    <property type="entry name" value="Cholesterol Oxidase, domain 2"/>
    <property type="match status" value="1"/>
</dbReference>
<dbReference type="EMBL" id="JBHSIT010000020">
    <property type="protein sequence ID" value="MFC4913819.1"/>
    <property type="molecule type" value="Genomic_DNA"/>
</dbReference>
<keyword evidence="6" id="KW-0560">Oxidoreductase</keyword>
<protein>
    <recommendedName>
        <fullName evidence="14">Cholesterol oxidase</fullName>
        <ecNumber evidence="13">1.1.3.6</ecNumber>
        <ecNumber evidence="11">5.3.3.1</ecNumber>
    </recommendedName>
    <alternativeName>
        <fullName evidence="15">Cholesterol isomerase</fullName>
    </alternativeName>
</protein>
<dbReference type="SUPFAM" id="SSF51905">
    <property type="entry name" value="FAD/NAD(P)-binding domain"/>
    <property type="match status" value="1"/>
</dbReference>
<keyword evidence="5" id="KW-0274">FAD</keyword>
<gene>
    <name evidence="17" type="ORF">ACFPCY_41495</name>
</gene>
<comment type="caution">
    <text evidence="17">The sequence shown here is derived from an EMBL/GenBank/DDBJ whole genome shotgun (WGS) entry which is preliminary data.</text>
</comment>
<dbReference type="Pfam" id="PF13450">
    <property type="entry name" value="NAD_binding_8"/>
    <property type="match status" value="1"/>
</dbReference>
<dbReference type="PANTHER" id="PTHR47470">
    <property type="entry name" value="CHOLESTEROL OXIDASE"/>
    <property type="match status" value="1"/>
</dbReference>
<evidence type="ECO:0000256" key="15">
    <source>
        <dbReference type="ARBA" id="ARBA00049778"/>
    </source>
</evidence>
<evidence type="ECO:0000256" key="4">
    <source>
        <dbReference type="ARBA" id="ARBA00022630"/>
    </source>
</evidence>
<keyword evidence="4" id="KW-0285">Flavoprotein</keyword>
<dbReference type="RefSeq" id="WP_378265106.1">
    <property type="nucleotide sequence ID" value="NZ_JBHSIT010000020.1"/>
</dbReference>
<evidence type="ECO:0000256" key="12">
    <source>
        <dbReference type="ARBA" id="ARBA00049645"/>
    </source>
</evidence>
<reference evidence="18" key="1">
    <citation type="journal article" date="2019" name="Int. J. Syst. Evol. Microbiol.">
        <title>The Global Catalogue of Microorganisms (GCM) 10K type strain sequencing project: providing services to taxonomists for standard genome sequencing and annotation.</title>
        <authorList>
            <consortium name="The Broad Institute Genomics Platform"/>
            <consortium name="The Broad Institute Genome Sequencing Center for Infectious Disease"/>
            <person name="Wu L."/>
            <person name="Ma J."/>
        </authorList>
    </citation>
    <scope>NUCLEOTIDE SEQUENCE [LARGE SCALE GENOMIC DNA]</scope>
    <source>
        <strain evidence="18">KLKA75</strain>
    </source>
</reference>
<dbReference type="PANTHER" id="PTHR47470:SF1">
    <property type="entry name" value="FAD-DEPENDENT OXIDOREDUCTASE 2 FAD BINDING DOMAIN-CONTAINING PROTEIN"/>
    <property type="match status" value="1"/>
</dbReference>
<dbReference type="InterPro" id="IPR007867">
    <property type="entry name" value="GMC_OxRtase_C"/>
</dbReference>
<keyword evidence="3" id="KW-0153">Cholesterol metabolism</keyword>
<dbReference type="InterPro" id="IPR052542">
    <property type="entry name" value="Cholesterol_Oxidase"/>
</dbReference>
<evidence type="ECO:0000259" key="16">
    <source>
        <dbReference type="Pfam" id="PF05199"/>
    </source>
</evidence>
<keyword evidence="10" id="KW-0413">Isomerase</keyword>
<keyword evidence="8" id="KW-1207">Sterol metabolism</keyword>
<accession>A0ABV9UDA3</accession>
<dbReference type="Pfam" id="PF05199">
    <property type="entry name" value="GMC_oxred_C"/>
    <property type="match status" value="1"/>
</dbReference>
<dbReference type="Gene3D" id="3.50.50.60">
    <property type="entry name" value="FAD/NAD(P)-binding domain"/>
    <property type="match status" value="1"/>
</dbReference>
<evidence type="ECO:0000256" key="6">
    <source>
        <dbReference type="ARBA" id="ARBA00023002"/>
    </source>
</evidence>
<evidence type="ECO:0000256" key="10">
    <source>
        <dbReference type="ARBA" id="ARBA00023235"/>
    </source>
</evidence>
<evidence type="ECO:0000256" key="11">
    <source>
        <dbReference type="ARBA" id="ARBA00038856"/>
    </source>
</evidence>
<comment type="similarity">
    <text evidence="2">Belongs to the GMC oxidoreductase family.</text>
</comment>
<feature type="domain" description="Glucose-methanol-choline oxidoreductase C-terminal" evidence="16">
    <location>
        <begin position="433"/>
        <end position="482"/>
    </location>
</feature>
<keyword evidence="9" id="KW-0753">Steroid metabolism</keyword>
<dbReference type="InterPro" id="IPR036188">
    <property type="entry name" value="FAD/NAD-bd_sf"/>
</dbReference>
<evidence type="ECO:0000256" key="3">
    <source>
        <dbReference type="ARBA" id="ARBA00022548"/>
    </source>
</evidence>
<evidence type="ECO:0000256" key="7">
    <source>
        <dbReference type="ARBA" id="ARBA00023098"/>
    </source>
</evidence>
<evidence type="ECO:0000256" key="13">
    <source>
        <dbReference type="ARBA" id="ARBA00049723"/>
    </source>
</evidence>
<keyword evidence="7" id="KW-0443">Lipid metabolism</keyword>
<sequence>MRHRVVIIGSGIGGSVTAFRLARAGVDNVVLERGRRWPVLGRKAVFPSLTAPDRRLIWRDGEPSSLLATDRSAPVRLLRAAVAAALPRSTGLMEISPHRDLTIVCGAGVGGGTLTFGGMLPQPLAGPFRQVFPDSVDYEELDDVYYPRARRRLGAVPFPDDLFRHPQYRSHRLWRSALDRSGLPVERIPNGYDFDVVRAELAGTADASVTAGEYIFTGTNSGAKLSVDRTYLAWAERTGRTVVRPLHRVTDISQAGDGDYQVTVDRLGDDGAVAGRLVISCEKLILAAGGVHTPRMLTTARATGALPGLNEHVGADWGTNADQVLLLKARHAATGRRQAGPLSFLVRDHTRTAALTHMPLPWPVETGLLALAGMGISERLGRWRHRGGRARLEWSADNDAAARRRIRDLAGQAAGHVPGGATVVAPTALAPLTVHPLGGAVLGRATDAYGRLHGHQGLYCLDAALMPGSTAGVNPALTIAAVVERCLDHIIDDFVR</sequence>
<dbReference type="SUPFAM" id="SSF54373">
    <property type="entry name" value="FAD-linked reductases, C-terminal domain"/>
    <property type="match status" value="1"/>
</dbReference>
<keyword evidence="18" id="KW-1185">Reference proteome</keyword>
<dbReference type="Proteomes" id="UP001595872">
    <property type="component" value="Unassembled WGS sequence"/>
</dbReference>
<comment type="pathway">
    <text evidence="12">Steroid metabolism; cholesterol degradation.</text>
</comment>
<dbReference type="EC" id="5.3.3.1" evidence="11"/>
<evidence type="ECO:0000256" key="5">
    <source>
        <dbReference type="ARBA" id="ARBA00022827"/>
    </source>
</evidence>
<name>A0ABV9UDA3_9ACTN</name>
<organism evidence="17 18">
    <name type="scientific">Actinomadura gamaensis</name>
    <dbReference type="NCBI Taxonomy" id="1763541"/>
    <lineage>
        <taxon>Bacteria</taxon>
        <taxon>Bacillati</taxon>
        <taxon>Actinomycetota</taxon>
        <taxon>Actinomycetes</taxon>
        <taxon>Streptosporangiales</taxon>
        <taxon>Thermomonosporaceae</taxon>
        <taxon>Actinomadura</taxon>
    </lineage>
</organism>
<evidence type="ECO:0000256" key="8">
    <source>
        <dbReference type="ARBA" id="ARBA00023166"/>
    </source>
</evidence>
<dbReference type="EC" id="1.1.3.6" evidence="13"/>
<proteinExistence type="inferred from homology"/>
<evidence type="ECO:0000256" key="2">
    <source>
        <dbReference type="ARBA" id="ARBA00010790"/>
    </source>
</evidence>
<evidence type="ECO:0000313" key="18">
    <source>
        <dbReference type="Proteomes" id="UP001595872"/>
    </source>
</evidence>
<evidence type="ECO:0000256" key="1">
    <source>
        <dbReference type="ARBA" id="ARBA00001974"/>
    </source>
</evidence>
<evidence type="ECO:0000313" key="17">
    <source>
        <dbReference type="EMBL" id="MFC4913819.1"/>
    </source>
</evidence>
<evidence type="ECO:0000256" key="9">
    <source>
        <dbReference type="ARBA" id="ARBA00023221"/>
    </source>
</evidence>
<comment type="cofactor">
    <cofactor evidence="1">
        <name>FAD</name>
        <dbReference type="ChEBI" id="CHEBI:57692"/>
    </cofactor>
</comment>
<evidence type="ECO:0000256" key="14">
    <source>
        <dbReference type="ARBA" id="ARBA00049744"/>
    </source>
</evidence>